<name>A0AAP0RJA4_LIQFO</name>
<accession>A0AAP0RJA4</accession>
<comment type="caution">
    <text evidence="5">The sequence shown here is derived from an EMBL/GenBank/DDBJ whole genome shotgun (WGS) entry which is preliminary data.</text>
</comment>
<feature type="region of interest" description="Disordered" evidence="3">
    <location>
        <begin position="164"/>
        <end position="189"/>
    </location>
</feature>
<dbReference type="GO" id="GO:0005667">
    <property type="term" value="C:transcription regulator complex"/>
    <property type="evidence" value="ECO:0007669"/>
    <property type="project" value="TreeGrafter"/>
</dbReference>
<evidence type="ECO:0000259" key="4">
    <source>
        <dbReference type="Pfam" id="PF11265"/>
    </source>
</evidence>
<protein>
    <recommendedName>
        <fullName evidence="2">Mediator of RNA polymerase II transcription subunit 25</fullName>
    </recommendedName>
</protein>
<evidence type="ECO:0000256" key="1">
    <source>
        <dbReference type="ARBA" id="ARBA00009102"/>
    </source>
</evidence>
<comment type="similarity">
    <text evidence="1">Belongs to the Mediator complex subunit 25 family.</text>
</comment>
<dbReference type="InterPro" id="IPR021419">
    <property type="entry name" value="Mediator_Med25_VWA"/>
</dbReference>
<sequence>MRRKQKDTEMMAQTFIQYSVSLSVISSKQLPTLKAIYDVGNTNAQAADPFFNDAKNSEFLVLLSKNFVEALTALDRQEITSVPSFQSLGGCALNKQEIPSFQSLLEMEANWVTPDLEPTTPTFTDDDIILLRQLISEPNETQPKSPPENILTATVNGEVEPAFPQIPYVPPGTSQSGSGSQQTPRPWDGEQRNVKVWEGDLTALVYGQSIPVSSLVAYRTTLSSEMLAANWLNTLQLSDQLIPQNSIDNLVPTSSCLLRQ</sequence>
<organism evidence="5 6">
    <name type="scientific">Liquidambar formosana</name>
    <name type="common">Formosan gum</name>
    <dbReference type="NCBI Taxonomy" id="63359"/>
    <lineage>
        <taxon>Eukaryota</taxon>
        <taxon>Viridiplantae</taxon>
        <taxon>Streptophyta</taxon>
        <taxon>Embryophyta</taxon>
        <taxon>Tracheophyta</taxon>
        <taxon>Spermatophyta</taxon>
        <taxon>Magnoliopsida</taxon>
        <taxon>eudicotyledons</taxon>
        <taxon>Gunneridae</taxon>
        <taxon>Pentapetalae</taxon>
        <taxon>Saxifragales</taxon>
        <taxon>Altingiaceae</taxon>
        <taxon>Liquidambar</taxon>
    </lineage>
</organism>
<dbReference type="PANTHER" id="PTHR12433:SF12">
    <property type="entry name" value="MEDIATOR OF RNA POLYMERASE II TRANSCRIPTION SUBUNIT 25"/>
    <property type="match status" value="1"/>
</dbReference>
<dbReference type="AlphaFoldDB" id="A0AAP0RJA4"/>
<dbReference type="GO" id="GO:0045944">
    <property type="term" value="P:positive regulation of transcription by RNA polymerase II"/>
    <property type="evidence" value="ECO:0007669"/>
    <property type="project" value="TreeGrafter"/>
</dbReference>
<reference evidence="5 6" key="1">
    <citation type="journal article" date="2024" name="Plant J.">
        <title>Genome sequences and population genomics reveal climatic adaptation and genomic divergence between two closely related sweetgum species.</title>
        <authorList>
            <person name="Xu W.Q."/>
            <person name="Ren C.Q."/>
            <person name="Zhang X.Y."/>
            <person name="Comes H.P."/>
            <person name="Liu X.H."/>
            <person name="Li Y.G."/>
            <person name="Kettle C.J."/>
            <person name="Jalonen R."/>
            <person name="Gaisberger H."/>
            <person name="Ma Y.Z."/>
            <person name="Qiu Y.X."/>
        </authorList>
    </citation>
    <scope>NUCLEOTIDE SEQUENCE [LARGE SCALE GENOMIC DNA]</scope>
    <source>
        <strain evidence="5">Hangzhou</strain>
    </source>
</reference>
<dbReference type="Pfam" id="PF11265">
    <property type="entry name" value="Med25_VWA"/>
    <property type="match status" value="1"/>
</dbReference>
<evidence type="ECO:0000256" key="2">
    <source>
        <dbReference type="ARBA" id="ARBA00019694"/>
    </source>
</evidence>
<feature type="domain" description="Mediator of RNA polymerase II transcription subunit 25 von Willebrand factor type A" evidence="4">
    <location>
        <begin position="6"/>
        <end position="64"/>
    </location>
</feature>
<dbReference type="EMBL" id="JBBPBK010000009">
    <property type="protein sequence ID" value="KAK9278640.1"/>
    <property type="molecule type" value="Genomic_DNA"/>
</dbReference>
<dbReference type="PANTHER" id="PTHR12433">
    <property type="entry name" value="MEDIATOR OF RNA POLYMERASE II TRANSCRIPTION SUBUNIT 25"/>
    <property type="match status" value="1"/>
</dbReference>
<dbReference type="Proteomes" id="UP001415857">
    <property type="component" value="Unassembled WGS sequence"/>
</dbReference>
<dbReference type="GO" id="GO:0016592">
    <property type="term" value="C:mediator complex"/>
    <property type="evidence" value="ECO:0007669"/>
    <property type="project" value="TreeGrafter"/>
</dbReference>
<feature type="compositionally biased region" description="Low complexity" evidence="3">
    <location>
        <begin position="171"/>
        <end position="184"/>
    </location>
</feature>
<evidence type="ECO:0000313" key="6">
    <source>
        <dbReference type="Proteomes" id="UP001415857"/>
    </source>
</evidence>
<evidence type="ECO:0000313" key="5">
    <source>
        <dbReference type="EMBL" id="KAK9278640.1"/>
    </source>
</evidence>
<keyword evidence="6" id="KW-1185">Reference proteome</keyword>
<proteinExistence type="inferred from homology"/>
<evidence type="ECO:0000256" key="3">
    <source>
        <dbReference type="SAM" id="MobiDB-lite"/>
    </source>
</evidence>
<gene>
    <name evidence="5" type="ORF">L1049_028213</name>
</gene>